<protein>
    <submittedName>
        <fullName evidence="1">Uncharacterized protein</fullName>
    </submittedName>
</protein>
<reference evidence="1 2" key="1">
    <citation type="journal article" date="2018" name="Nat. Ecol. Evol.">
        <title>Pezizomycetes genomes reveal the molecular basis of ectomycorrhizal truffle lifestyle.</title>
        <authorList>
            <person name="Murat C."/>
            <person name="Payen T."/>
            <person name="Noel B."/>
            <person name="Kuo A."/>
            <person name="Morin E."/>
            <person name="Chen J."/>
            <person name="Kohler A."/>
            <person name="Krizsan K."/>
            <person name="Balestrini R."/>
            <person name="Da Silva C."/>
            <person name="Montanini B."/>
            <person name="Hainaut M."/>
            <person name="Levati E."/>
            <person name="Barry K.W."/>
            <person name="Belfiori B."/>
            <person name="Cichocki N."/>
            <person name="Clum A."/>
            <person name="Dockter R.B."/>
            <person name="Fauchery L."/>
            <person name="Guy J."/>
            <person name="Iotti M."/>
            <person name="Le Tacon F."/>
            <person name="Lindquist E.A."/>
            <person name="Lipzen A."/>
            <person name="Malagnac F."/>
            <person name="Mello A."/>
            <person name="Molinier V."/>
            <person name="Miyauchi S."/>
            <person name="Poulain J."/>
            <person name="Riccioni C."/>
            <person name="Rubini A."/>
            <person name="Sitrit Y."/>
            <person name="Splivallo R."/>
            <person name="Traeger S."/>
            <person name="Wang M."/>
            <person name="Zifcakova L."/>
            <person name="Wipf D."/>
            <person name="Zambonelli A."/>
            <person name="Paolocci F."/>
            <person name="Nowrousian M."/>
            <person name="Ottonello S."/>
            <person name="Baldrian P."/>
            <person name="Spatafora J.W."/>
            <person name="Henrissat B."/>
            <person name="Nagy L.G."/>
            <person name="Aury J.M."/>
            <person name="Wincker P."/>
            <person name="Grigoriev I.V."/>
            <person name="Bonfante P."/>
            <person name="Martin F.M."/>
        </authorList>
    </citation>
    <scope>NUCLEOTIDE SEQUENCE [LARGE SCALE GENOMIC DNA]</scope>
    <source>
        <strain evidence="1 2">120613-1</strain>
    </source>
</reference>
<gene>
    <name evidence="1" type="ORF">L873DRAFT_1816339</name>
</gene>
<accession>A0A3N4J9U7</accession>
<feature type="non-terminal residue" evidence="1">
    <location>
        <position position="56"/>
    </location>
</feature>
<proteinExistence type="predicted"/>
<keyword evidence="2" id="KW-1185">Reference proteome</keyword>
<sequence length="56" mass="6179">MYLLTAVVQSLVNGGGEEGAEIADPLLQKPLFACLDVLKISETQARMFRLYPILEL</sequence>
<dbReference type="OrthoDB" id="5419130at2759"/>
<name>A0A3N4J9U7_9PEZI</name>
<evidence type="ECO:0000313" key="2">
    <source>
        <dbReference type="Proteomes" id="UP000276215"/>
    </source>
</evidence>
<dbReference type="AlphaFoldDB" id="A0A3N4J9U7"/>
<dbReference type="Proteomes" id="UP000276215">
    <property type="component" value="Unassembled WGS sequence"/>
</dbReference>
<dbReference type="EMBL" id="ML120457">
    <property type="protein sequence ID" value="RPA93230.1"/>
    <property type="molecule type" value="Genomic_DNA"/>
</dbReference>
<organism evidence="1 2">
    <name type="scientific">Choiromyces venosus 120613-1</name>
    <dbReference type="NCBI Taxonomy" id="1336337"/>
    <lineage>
        <taxon>Eukaryota</taxon>
        <taxon>Fungi</taxon>
        <taxon>Dikarya</taxon>
        <taxon>Ascomycota</taxon>
        <taxon>Pezizomycotina</taxon>
        <taxon>Pezizomycetes</taxon>
        <taxon>Pezizales</taxon>
        <taxon>Tuberaceae</taxon>
        <taxon>Choiromyces</taxon>
    </lineage>
</organism>
<evidence type="ECO:0000313" key="1">
    <source>
        <dbReference type="EMBL" id="RPA93230.1"/>
    </source>
</evidence>